<accession>A0A5C3EFI7</accession>
<feature type="region of interest" description="Disordered" evidence="1">
    <location>
        <begin position="112"/>
        <end position="154"/>
    </location>
</feature>
<organism evidence="2 3">
    <name type="scientific">Ustilago trichophora</name>
    <dbReference type="NCBI Taxonomy" id="86804"/>
    <lineage>
        <taxon>Eukaryota</taxon>
        <taxon>Fungi</taxon>
        <taxon>Dikarya</taxon>
        <taxon>Basidiomycota</taxon>
        <taxon>Ustilaginomycotina</taxon>
        <taxon>Ustilaginomycetes</taxon>
        <taxon>Ustilaginales</taxon>
        <taxon>Ustilaginaceae</taxon>
        <taxon>Ustilago</taxon>
    </lineage>
</organism>
<feature type="region of interest" description="Disordered" evidence="1">
    <location>
        <begin position="179"/>
        <end position="240"/>
    </location>
</feature>
<feature type="compositionally biased region" description="Low complexity" evidence="1">
    <location>
        <begin position="299"/>
        <end position="333"/>
    </location>
</feature>
<name>A0A5C3EFI7_9BASI</name>
<protein>
    <submittedName>
        <fullName evidence="2">Uncharacterized protein</fullName>
    </submittedName>
</protein>
<feature type="compositionally biased region" description="Acidic residues" evidence="1">
    <location>
        <begin position="121"/>
        <end position="149"/>
    </location>
</feature>
<dbReference type="AlphaFoldDB" id="A0A5C3EFI7"/>
<feature type="compositionally biased region" description="Low complexity" evidence="1">
    <location>
        <begin position="203"/>
        <end position="223"/>
    </location>
</feature>
<feature type="region of interest" description="Disordered" evidence="1">
    <location>
        <begin position="257"/>
        <end position="436"/>
    </location>
</feature>
<feature type="compositionally biased region" description="Basic residues" evidence="1">
    <location>
        <begin position="402"/>
        <end position="415"/>
    </location>
</feature>
<feature type="region of interest" description="Disordered" evidence="1">
    <location>
        <begin position="556"/>
        <end position="658"/>
    </location>
</feature>
<feature type="compositionally biased region" description="Polar residues" evidence="1">
    <location>
        <begin position="383"/>
        <end position="401"/>
    </location>
</feature>
<reference evidence="2 3" key="1">
    <citation type="submission" date="2018-03" db="EMBL/GenBank/DDBJ databases">
        <authorList>
            <person name="Guldener U."/>
        </authorList>
    </citation>
    <scope>NUCLEOTIDE SEQUENCE [LARGE SCALE GENOMIC DNA]</scope>
    <source>
        <strain evidence="2 3">NBRC100155</strain>
    </source>
</reference>
<evidence type="ECO:0000256" key="1">
    <source>
        <dbReference type="SAM" id="MobiDB-lite"/>
    </source>
</evidence>
<feature type="compositionally biased region" description="Pro residues" evidence="1">
    <location>
        <begin position="227"/>
        <end position="238"/>
    </location>
</feature>
<sequence length="772" mass="83636">MSESSFRGLTPVTAPESIFSSSHSRKLRLRIISRIPSLPGLQFLAPFDPSNNDCFGALQRFVYSHLLSRSKISGVMEASRWERLRFWMDGFEVPFDDADIVRDGDVLEVQLGEEAGLGGETVEDEEDDVEYDDAEGSEDQEQEDEEVPLEQDAQNADERDAILQATRVAALLRAGIHTTSDNDDALPTSTLYSAPEDDLPRMSTLAPKSAKPASSKAPLPSTKGPTLPMPMPMMPMPPIGGIGSGASAAMAAFEAKRKQMQLNTATSSRKGSMPQIVATTRASALTKSVADHKKRGRDSSPSSSSSSDTTGSSSSSGSDTESDSDSSSSSSSSGDDDDASSSSNPSASSSQSDSNTDSDSESSDSAPSIQHTKTDRHHHTFPNPDSDSQTTNLVPPGSGTSRTKRRNQMRRKKQQLLREQNSHSHALSQIGDTAGVEEDAGCSWVIDREPMYRIKGVGSAFTNAKGVDGVESLPPGGGSFGLMATVDAGKSNKRKRIDEQESPDIPVQLERQRNPTLADSSPGIPPYGGIVPEGMTIRHVDCQSFYEGELERLEGEVLGDGRGDGDDDGYEGGYRGLEKEVAEKQRRAKVKGEDQANRAVNGVEELDYGPPHEANEVSGPRKKLKMEAVNPPPPRPTSSSPPPSSRNNPSSSSSSSTPHFHTWYATLPKPTFFTNPSNLSLYQPIKSIHLQPNQIITWSELTLHPLHRFPAMMPFIGLIRSRHHVPSFSVQLGKIGPLLQHNQDERDWKAFQVQEVVWDAKNGCPDGIFLVK</sequence>
<feature type="compositionally biased region" description="Low complexity" evidence="1">
    <location>
        <begin position="340"/>
        <end position="355"/>
    </location>
</feature>
<gene>
    <name evidence="2" type="ORF">UTRI_04793</name>
</gene>
<feature type="compositionally biased region" description="Low complexity" evidence="1">
    <location>
        <begin position="645"/>
        <end position="658"/>
    </location>
</feature>
<dbReference type="OrthoDB" id="2555811at2759"/>
<evidence type="ECO:0000313" key="3">
    <source>
        <dbReference type="Proteomes" id="UP000324022"/>
    </source>
</evidence>
<feature type="compositionally biased region" description="Polar residues" evidence="1">
    <location>
        <begin position="260"/>
        <end position="270"/>
    </location>
</feature>
<feature type="compositionally biased region" description="Basic and acidic residues" evidence="1">
    <location>
        <begin position="576"/>
        <end position="596"/>
    </location>
</feature>
<proteinExistence type="predicted"/>
<dbReference type="Proteomes" id="UP000324022">
    <property type="component" value="Unassembled WGS sequence"/>
</dbReference>
<feature type="compositionally biased region" description="Pro residues" evidence="1">
    <location>
        <begin position="630"/>
        <end position="644"/>
    </location>
</feature>
<keyword evidence="3" id="KW-1185">Reference proteome</keyword>
<evidence type="ECO:0000313" key="2">
    <source>
        <dbReference type="EMBL" id="SPO28396.1"/>
    </source>
</evidence>
<feature type="compositionally biased region" description="Polar residues" evidence="1">
    <location>
        <begin position="277"/>
        <end position="286"/>
    </location>
</feature>
<dbReference type="EMBL" id="OOIN01000022">
    <property type="protein sequence ID" value="SPO28396.1"/>
    <property type="molecule type" value="Genomic_DNA"/>
</dbReference>